<dbReference type="Gene3D" id="3.50.50.100">
    <property type="match status" value="1"/>
</dbReference>
<evidence type="ECO:0000256" key="3">
    <source>
        <dbReference type="ARBA" id="ARBA00022630"/>
    </source>
</evidence>
<evidence type="ECO:0000313" key="10">
    <source>
        <dbReference type="EMBL" id="KAF6153066.1"/>
    </source>
</evidence>
<dbReference type="PRINTS" id="PR00368">
    <property type="entry name" value="FADPNR"/>
</dbReference>
<evidence type="ECO:0000256" key="7">
    <source>
        <dbReference type="ARBA" id="ARBA00023027"/>
    </source>
</evidence>
<comment type="similarity">
    <text evidence="2">Belongs to the NADH dehydrogenase family.</text>
</comment>
<comment type="subcellular location">
    <subcellularLocation>
        <location evidence="1">Mitochondrion inner membrane</location>
        <topology evidence="1">Peripheral membrane protein</topology>
    </subcellularLocation>
</comment>
<evidence type="ECO:0000259" key="9">
    <source>
        <dbReference type="Pfam" id="PF07992"/>
    </source>
</evidence>
<comment type="caution">
    <text evidence="10">The sequence shown here is derived from an EMBL/GenBank/DDBJ whole genome shotgun (WGS) entry which is preliminary data.</text>
</comment>
<keyword evidence="5" id="KW-0274">FAD</keyword>
<evidence type="ECO:0000256" key="6">
    <source>
        <dbReference type="ARBA" id="ARBA00023002"/>
    </source>
</evidence>
<keyword evidence="3" id="KW-0285">Flavoprotein</keyword>
<protein>
    <recommendedName>
        <fullName evidence="9">FAD/NAD(P)-binding domain-containing protein</fullName>
    </recommendedName>
</protein>
<accession>A0A7J7MDU2</accession>
<dbReference type="PANTHER" id="PTHR43706:SF3">
    <property type="entry name" value="EXTERNAL ALTERNATIVE NAD(P)H-UBIQUINONE OXIDOREDUCTASE B1, MITOCHONDRIAL"/>
    <property type="match status" value="1"/>
</dbReference>
<keyword evidence="6" id="KW-0560">Oxidoreductase</keyword>
<proteinExistence type="inferred from homology"/>
<dbReference type="GO" id="GO:0003954">
    <property type="term" value="F:NADH dehydrogenase activity"/>
    <property type="evidence" value="ECO:0007669"/>
    <property type="project" value="InterPro"/>
</dbReference>
<dbReference type="SUPFAM" id="SSF51905">
    <property type="entry name" value="FAD/NAD(P)-binding domain"/>
    <property type="match status" value="1"/>
</dbReference>
<comment type="catalytic activity">
    <reaction evidence="8">
        <text>a ubiquinone + NADH + H(+) = a ubiquinol + NAD(+)</text>
        <dbReference type="Rhea" id="RHEA:23152"/>
        <dbReference type="Rhea" id="RHEA-COMP:9565"/>
        <dbReference type="Rhea" id="RHEA-COMP:9566"/>
        <dbReference type="ChEBI" id="CHEBI:15378"/>
        <dbReference type="ChEBI" id="CHEBI:16389"/>
        <dbReference type="ChEBI" id="CHEBI:17976"/>
        <dbReference type="ChEBI" id="CHEBI:57540"/>
        <dbReference type="ChEBI" id="CHEBI:57945"/>
    </reaction>
</comment>
<keyword evidence="4" id="KW-0999">Mitochondrion inner membrane</keyword>
<name>A0A7J7MDU2_9MAGN</name>
<evidence type="ECO:0000256" key="2">
    <source>
        <dbReference type="ARBA" id="ARBA00005272"/>
    </source>
</evidence>
<dbReference type="InterPro" id="IPR023753">
    <property type="entry name" value="FAD/NAD-binding_dom"/>
</dbReference>
<evidence type="ECO:0000313" key="11">
    <source>
        <dbReference type="Proteomes" id="UP000541444"/>
    </source>
</evidence>
<dbReference type="Proteomes" id="UP000541444">
    <property type="component" value="Unassembled WGS sequence"/>
</dbReference>
<evidence type="ECO:0000256" key="5">
    <source>
        <dbReference type="ARBA" id="ARBA00022827"/>
    </source>
</evidence>
<feature type="domain" description="FAD/NAD(P)-binding" evidence="9">
    <location>
        <begin position="34"/>
        <end position="233"/>
    </location>
</feature>
<dbReference type="Pfam" id="PF07992">
    <property type="entry name" value="Pyr_redox_2"/>
    <property type="match status" value="1"/>
</dbReference>
<dbReference type="OrthoDB" id="1706261at2759"/>
<evidence type="ECO:0000256" key="1">
    <source>
        <dbReference type="ARBA" id="ARBA00004637"/>
    </source>
</evidence>
<keyword evidence="4" id="KW-0472">Membrane</keyword>
<gene>
    <name evidence="10" type="ORF">GIB67_034788</name>
</gene>
<keyword evidence="11" id="KW-1185">Reference proteome</keyword>
<evidence type="ECO:0000256" key="4">
    <source>
        <dbReference type="ARBA" id="ARBA00022792"/>
    </source>
</evidence>
<organism evidence="10 11">
    <name type="scientific">Kingdonia uniflora</name>
    <dbReference type="NCBI Taxonomy" id="39325"/>
    <lineage>
        <taxon>Eukaryota</taxon>
        <taxon>Viridiplantae</taxon>
        <taxon>Streptophyta</taxon>
        <taxon>Embryophyta</taxon>
        <taxon>Tracheophyta</taxon>
        <taxon>Spermatophyta</taxon>
        <taxon>Magnoliopsida</taxon>
        <taxon>Ranunculales</taxon>
        <taxon>Circaeasteraceae</taxon>
        <taxon>Kingdonia</taxon>
    </lineage>
</organism>
<dbReference type="GO" id="GO:0005743">
    <property type="term" value="C:mitochondrial inner membrane"/>
    <property type="evidence" value="ECO:0007669"/>
    <property type="project" value="UniProtKB-SubCell"/>
</dbReference>
<dbReference type="PANTHER" id="PTHR43706">
    <property type="entry name" value="NADH DEHYDROGENASE"/>
    <property type="match status" value="1"/>
</dbReference>
<dbReference type="InterPro" id="IPR045024">
    <property type="entry name" value="NDH-2"/>
</dbReference>
<sequence length="234" mass="26054">MSFLKNIDIFSFDVQVVSPRNYFVFTPLLPSVTCECVKIDVANKKVICHSNDDTVLGKTKILLDYDYLVITTGAQVNSFSTPGVTEHCHFLKEVKDAQKIRRSVISCFQKADLPNLSQEEKIMKLHFVIAGGGPTGMEFAAELHEFVKEDLVKIYPMVQNLVRIIVVQSGDHILNTFDESVSSFAEQKFQSDGIEEKIGCRIIGVSEKEIIVKVKSEGIVSSIPYGMVVWSAGT</sequence>
<dbReference type="AlphaFoldDB" id="A0A7J7MDU2"/>
<keyword evidence="7" id="KW-0520">NAD</keyword>
<keyword evidence="4" id="KW-0496">Mitochondrion</keyword>
<dbReference type="InterPro" id="IPR036188">
    <property type="entry name" value="FAD/NAD-bd_sf"/>
</dbReference>
<dbReference type="EMBL" id="JACGCM010001586">
    <property type="protein sequence ID" value="KAF6153066.1"/>
    <property type="molecule type" value="Genomic_DNA"/>
</dbReference>
<reference evidence="10 11" key="1">
    <citation type="journal article" date="2020" name="IScience">
        <title>Genome Sequencing of the Endangered Kingdonia uniflora (Circaeasteraceae, Ranunculales) Reveals Potential Mechanisms of Evolutionary Specialization.</title>
        <authorList>
            <person name="Sun Y."/>
            <person name="Deng T."/>
            <person name="Zhang A."/>
            <person name="Moore M.J."/>
            <person name="Landis J.B."/>
            <person name="Lin N."/>
            <person name="Zhang H."/>
            <person name="Zhang X."/>
            <person name="Huang J."/>
            <person name="Zhang X."/>
            <person name="Sun H."/>
            <person name="Wang H."/>
        </authorList>
    </citation>
    <scope>NUCLEOTIDE SEQUENCE [LARGE SCALE GENOMIC DNA]</scope>
    <source>
        <strain evidence="10">TB1705</strain>
        <tissue evidence="10">Leaf</tissue>
    </source>
</reference>
<evidence type="ECO:0000256" key="8">
    <source>
        <dbReference type="ARBA" id="ARBA00049010"/>
    </source>
</evidence>